<evidence type="ECO:0000256" key="1">
    <source>
        <dbReference type="ARBA" id="ARBA00022527"/>
    </source>
</evidence>
<evidence type="ECO:0000256" key="5">
    <source>
        <dbReference type="ARBA" id="ARBA00022840"/>
    </source>
</evidence>
<evidence type="ECO:0000256" key="2">
    <source>
        <dbReference type="ARBA" id="ARBA00022679"/>
    </source>
</evidence>
<dbReference type="Gene3D" id="1.10.510.10">
    <property type="entry name" value="Transferase(Phosphotransferase) domain 1"/>
    <property type="match status" value="1"/>
</dbReference>
<dbReference type="GO" id="GO:0004691">
    <property type="term" value="F:cAMP-dependent protein kinase activity"/>
    <property type="evidence" value="ECO:0007669"/>
    <property type="project" value="TreeGrafter"/>
</dbReference>
<keyword evidence="1" id="KW-0723">Serine/threonine-protein kinase</keyword>
<sequence>MIKKNKGLNFTIGRKTLSPLPPNSTISHITPRLRRTSLFISNQRSIQRKVSLEQFRLMRTVGTGTFARVRLARNIATDEIIVIKMMYKSQIIQMRQVEHIKSEKKALQEFSHPFIAKLIGTQQDRKRLYLFLEYIPGGELYKHLRINRMFTVPTAKFYAAEVVSAFSYIHSQNAVYRDLKPENILLSKEGHIKFVDFGFTKFLTPGEYTYTLCGTPEYLPPEVILQNGHHLEADWWTLGILLFEMLVGRPPFEEKNPYNIYKKIISSEVAYPENLDEAAHDLISKLLMKDPKKRISEEAIKRHAFFRGINWRDVDLQCLNPPIVPIIRAPDDSSNFDKYKEEEDPDIADQIAAFDMFPDF</sequence>
<feature type="domain" description="Protein kinase" evidence="7">
    <location>
        <begin position="55"/>
        <end position="306"/>
    </location>
</feature>
<dbReference type="AlphaFoldDB" id="A0AAU9IZM6"/>
<organism evidence="9 10">
    <name type="scientific">Blepharisma stoltei</name>
    <dbReference type="NCBI Taxonomy" id="1481888"/>
    <lineage>
        <taxon>Eukaryota</taxon>
        <taxon>Sar</taxon>
        <taxon>Alveolata</taxon>
        <taxon>Ciliophora</taxon>
        <taxon>Postciliodesmatophora</taxon>
        <taxon>Heterotrichea</taxon>
        <taxon>Heterotrichida</taxon>
        <taxon>Blepharismidae</taxon>
        <taxon>Blepharisma</taxon>
    </lineage>
</organism>
<dbReference type="Pfam" id="PF00069">
    <property type="entry name" value="Pkinase"/>
    <property type="match status" value="1"/>
</dbReference>
<gene>
    <name evidence="9" type="ORF">BSTOLATCC_MIC24028</name>
</gene>
<dbReference type="GO" id="GO:0005524">
    <property type="term" value="F:ATP binding"/>
    <property type="evidence" value="ECO:0007669"/>
    <property type="project" value="UniProtKB-UniRule"/>
</dbReference>
<feature type="binding site" evidence="6">
    <location>
        <position position="84"/>
    </location>
    <ligand>
        <name>ATP</name>
        <dbReference type="ChEBI" id="CHEBI:30616"/>
    </ligand>
</feature>
<dbReference type="SMART" id="SM00220">
    <property type="entry name" value="S_TKc"/>
    <property type="match status" value="1"/>
</dbReference>
<dbReference type="SUPFAM" id="SSF56112">
    <property type="entry name" value="Protein kinase-like (PK-like)"/>
    <property type="match status" value="1"/>
</dbReference>
<keyword evidence="5 6" id="KW-0067">ATP-binding</keyword>
<evidence type="ECO:0000313" key="10">
    <source>
        <dbReference type="Proteomes" id="UP001162131"/>
    </source>
</evidence>
<evidence type="ECO:0000259" key="7">
    <source>
        <dbReference type="PROSITE" id="PS50011"/>
    </source>
</evidence>
<protein>
    <recommendedName>
        <fullName evidence="11">cAMP-dependent protein kinase catalytic subunit</fullName>
    </recommendedName>
</protein>
<evidence type="ECO:0000259" key="8">
    <source>
        <dbReference type="PROSITE" id="PS51285"/>
    </source>
</evidence>
<accession>A0AAU9IZM6</accession>
<comment type="caution">
    <text evidence="9">The sequence shown here is derived from an EMBL/GenBank/DDBJ whole genome shotgun (WGS) entry which is preliminary data.</text>
</comment>
<dbReference type="PROSITE" id="PS00107">
    <property type="entry name" value="PROTEIN_KINASE_ATP"/>
    <property type="match status" value="1"/>
</dbReference>
<dbReference type="InterPro" id="IPR000719">
    <property type="entry name" value="Prot_kinase_dom"/>
</dbReference>
<proteinExistence type="predicted"/>
<keyword evidence="2" id="KW-0808">Transferase</keyword>
<dbReference type="InterPro" id="IPR017441">
    <property type="entry name" value="Protein_kinase_ATP_BS"/>
</dbReference>
<dbReference type="InterPro" id="IPR011009">
    <property type="entry name" value="Kinase-like_dom_sf"/>
</dbReference>
<dbReference type="PROSITE" id="PS50011">
    <property type="entry name" value="PROTEIN_KINASE_DOM"/>
    <property type="match status" value="1"/>
</dbReference>
<keyword evidence="3 6" id="KW-0547">Nucleotide-binding</keyword>
<feature type="domain" description="AGC-kinase C-terminal" evidence="8">
    <location>
        <begin position="307"/>
        <end position="360"/>
    </location>
</feature>
<dbReference type="GO" id="GO:0005952">
    <property type="term" value="C:cAMP-dependent protein kinase complex"/>
    <property type="evidence" value="ECO:0007669"/>
    <property type="project" value="TreeGrafter"/>
</dbReference>
<dbReference type="EMBL" id="CAJZBQ010000023">
    <property type="protein sequence ID" value="CAG9319476.1"/>
    <property type="molecule type" value="Genomic_DNA"/>
</dbReference>
<evidence type="ECO:0008006" key="11">
    <source>
        <dbReference type="Google" id="ProtNLM"/>
    </source>
</evidence>
<evidence type="ECO:0000256" key="3">
    <source>
        <dbReference type="ARBA" id="ARBA00022741"/>
    </source>
</evidence>
<dbReference type="Gene3D" id="3.30.200.20">
    <property type="entry name" value="Phosphorylase Kinase, domain 1"/>
    <property type="match status" value="1"/>
</dbReference>
<dbReference type="PROSITE" id="PS51285">
    <property type="entry name" value="AGC_KINASE_CTER"/>
    <property type="match status" value="1"/>
</dbReference>
<evidence type="ECO:0000256" key="6">
    <source>
        <dbReference type="PROSITE-ProRule" id="PRU10141"/>
    </source>
</evidence>
<reference evidence="9" key="1">
    <citation type="submission" date="2021-09" db="EMBL/GenBank/DDBJ databases">
        <authorList>
            <consortium name="AG Swart"/>
            <person name="Singh M."/>
            <person name="Singh A."/>
            <person name="Seah K."/>
            <person name="Emmerich C."/>
        </authorList>
    </citation>
    <scope>NUCLEOTIDE SEQUENCE</scope>
    <source>
        <strain evidence="9">ATCC30299</strain>
    </source>
</reference>
<dbReference type="PANTHER" id="PTHR24353:SF37">
    <property type="entry name" value="CAMP-DEPENDENT PROTEIN KINASE CATALYTIC SUBUNIT PRKX"/>
    <property type="match status" value="1"/>
</dbReference>
<keyword evidence="10" id="KW-1185">Reference proteome</keyword>
<keyword evidence="4" id="KW-0418">Kinase</keyword>
<evidence type="ECO:0000313" key="9">
    <source>
        <dbReference type="EMBL" id="CAG9319476.1"/>
    </source>
</evidence>
<dbReference type="FunFam" id="1.10.510.10:FF:000008">
    <property type="entry name" value="Non-specific serine/threonine protein kinase"/>
    <property type="match status" value="1"/>
</dbReference>
<dbReference type="FunFam" id="3.30.200.20:FF:000042">
    <property type="entry name" value="Aurora kinase A"/>
    <property type="match status" value="1"/>
</dbReference>
<dbReference type="Proteomes" id="UP001162131">
    <property type="component" value="Unassembled WGS sequence"/>
</dbReference>
<dbReference type="InterPro" id="IPR000961">
    <property type="entry name" value="AGC-kinase_C"/>
</dbReference>
<dbReference type="PANTHER" id="PTHR24353">
    <property type="entry name" value="CYCLIC NUCLEOTIDE-DEPENDENT PROTEIN KINASE"/>
    <property type="match status" value="1"/>
</dbReference>
<name>A0AAU9IZM6_9CILI</name>
<evidence type="ECO:0000256" key="4">
    <source>
        <dbReference type="ARBA" id="ARBA00022777"/>
    </source>
</evidence>